<evidence type="ECO:0000256" key="1">
    <source>
        <dbReference type="SAM" id="MobiDB-lite"/>
    </source>
</evidence>
<dbReference type="AlphaFoldDB" id="A0A0C2X1Y9"/>
<protein>
    <submittedName>
        <fullName evidence="2">Uncharacterized protein</fullName>
    </submittedName>
</protein>
<evidence type="ECO:0000313" key="3">
    <source>
        <dbReference type="Proteomes" id="UP000054549"/>
    </source>
</evidence>
<dbReference type="EMBL" id="KN818262">
    <property type="protein sequence ID" value="KIL63166.1"/>
    <property type="molecule type" value="Genomic_DNA"/>
</dbReference>
<sequence>MDAGKLEEDAKLQRAVAKEDVRENQVEVFEDYADEYEAVASLSKPPKPSVLEIIDSTLPEKLPLPSTDNSSIFEDESSSEYNVIALSSCSKHTLNDAVLVLLAEEKYEEAYKVLVEMKQLEHEIHAHMAYESAALLTLDDMHRSSTGLGTVSEHVARFETFFSLIPSSRVSDGNRTFTDIRKRILDNPLINMDLTIRFSLILVKKGYVNLVQKYTIPLIARFASSDVCLQFVDDVIVMNKRFWHSQELPDRRNAIIQSWNLRSTAIHWLAFSNRIEEAISLLPRDGSPMDGFRLSRQTHALLRFHLARSSRPKQRDLIGYVDSLLLEPEYSHVSREADDATDPFIHTAGSPSQDVDVVLSHFQPVSSSHSPNLVTSLRRLKNAYTSSSAIDSLFMIPPPLEEVLGFFASYQAHLGKNGRAIALLRRRVLRLGRGLASHFLFAEMLHYYRVDQPGLVLETYLDHFYISAIPRDDVLALHDAFRRSRDAKLQASKTGDINLQFRMGMQGVEPSLAQTRLWPTTSHTSLVWHALVALTEDDRAFLQLYQKLLQISREGYSSLSANPHSEEAYNTTLVPPPTWDANVPAAAFTPFIRRMLKTSNATTAGSLGALLLGDMVRAGIEPNRHHLTEIAQFYAQHRDSRRAFMIMDRMEAAEEEQRELTSPSSHCDTRSTASPRSSSAPDIVFYCALLRSFIQTHDLKASEKVASRITSRYKTELESNAFSSAQHEVLEALWRDFAQLREANDKATDCDQRTSGISVSKFRLFR</sequence>
<dbReference type="Pfam" id="PF13812">
    <property type="entry name" value="PPR_3"/>
    <property type="match status" value="1"/>
</dbReference>
<organism evidence="2 3">
    <name type="scientific">Amanita muscaria (strain Koide BX008)</name>
    <dbReference type="NCBI Taxonomy" id="946122"/>
    <lineage>
        <taxon>Eukaryota</taxon>
        <taxon>Fungi</taxon>
        <taxon>Dikarya</taxon>
        <taxon>Basidiomycota</taxon>
        <taxon>Agaricomycotina</taxon>
        <taxon>Agaricomycetes</taxon>
        <taxon>Agaricomycetidae</taxon>
        <taxon>Agaricales</taxon>
        <taxon>Pluteineae</taxon>
        <taxon>Amanitaceae</taxon>
        <taxon>Amanita</taxon>
    </lineage>
</organism>
<evidence type="ECO:0000313" key="2">
    <source>
        <dbReference type="EMBL" id="KIL63166.1"/>
    </source>
</evidence>
<keyword evidence="3" id="KW-1185">Reference proteome</keyword>
<dbReference type="InParanoid" id="A0A0C2X1Y9"/>
<feature type="region of interest" description="Disordered" evidence="1">
    <location>
        <begin position="652"/>
        <end position="678"/>
    </location>
</feature>
<accession>A0A0C2X1Y9</accession>
<reference evidence="2 3" key="1">
    <citation type="submission" date="2014-04" db="EMBL/GenBank/DDBJ databases">
        <title>Evolutionary Origins and Diversification of the Mycorrhizal Mutualists.</title>
        <authorList>
            <consortium name="DOE Joint Genome Institute"/>
            <consortium name="Mycorrhizal Genomics Consortium"/>
            <person name="Kohler A."/>
            <person name="Kuo A."/>
            <person name="Nagy L.G."/>
            <person name="Floudas D."/>
            <person name="Copeland A."/>
            <person name="Barry K.W."/>
            <person name="Cichocki N."/>
            <person name="Veneault-Fourrey C."/>
            <person name="LaButti K."/>
            <person name="Lindquist E.A."/>
            <person name="Lipzen A."/>
            <person name="Lundell T."/>
            <person name="Morin E."/>
            <person name="Murat C."/>
            <person name="Riley R."/>
            <person name="Ohm R."/>
            <person name="Sun H."/>
            <person name="Tunlid A."/>
            <person name="Henrissat B."/>
            <person name="Grigoriev I.V."/>
            <person name="Hibbett D.S."/>
            <person name="Martin F."/>
        </authorList>
    </citation>
    <scope>NUCLEOTIDE SEQUENCE [LARGE SCALE GENOMIC DNA]</scope>
    <source>
        <strain evidence="2 3">Koide BX008</strain>
    </source>
</reference>
<dbReference type="OrthoDB" id="185373at2759"/>
<gene>
    <name evidence="2" type="ORF">M378DRAFT_80117</name>
</gene>
<dbReference type="Proteomes" id="UP000054549">
    <property type="component" value="Unassembled WGS sequence"/>
</dbReference>
<dbReference type="HOGENOM" id="CLU_017541_0_0_1"/>
<name>A0A0C2X1Y9_AMAMK</name>
<dbReference type="STRING" id="946122.A0A0C2X1Y9"/>
<proteinExistence type="predicted"/>
<dbReference type="InterPro" id="IPR011990">
    <property type="entry name" value="TPR-like_helical_dom_sf"/>
</dbReference>
<dbReference type="Gene3D" id="1.25.40.10">
    <property type="entry name" value="Tetratricopeptide repeat domain"/>
    <property type="match status" value="1"/>
</dbReference>
<dbReference type="InterPro" id="IPR002885">
    <property type="entry name" value="PPR_rpt"/>
</dbReference>